<dbReference type="Proteomes" id="UP000634229">
    <property type="component" value="Unassembled WGS sequence"/>
</dbReference>
<dbReference type="RefSeq" id="WP_201879294.1">
    <property type="nucleotide sequence ID" value="NZ_JAERRF010000020.1"/>
</dbReference>
<organism evidence="1 2">
    <name type="scientific">Streptomyces coffeae</name>
    <dbReference type="NCBI Taxonomy" id="621382"/>
    <lineage>
        <taxon>Bacteria</taxon>
        <taxon>Bacillati</taxon>
        <taxon>Actinomycetota</taxon>
        <taxon>Actinomycetes</taxon>
        <taxon>Kitasatosporales</taxon>
        <taxon>Streptomycetaceae</taxon>
        <taxon>Streptomyces</taxon>
    </lineage>
</organism>
<comment type="caution">
    <text evidence="1">The sequence shown here is derived from an EMBL/GenBank/DDBJ whole genome shotgun (WGS) entry which is preliminary data.</text>
</comment>
<name>A0ABS1NKE3_9ACTN</name>
<dbReference type="EMBL" id="JAERRF010000020">
    <property type="protein sequence ID" value="MBL1100538.1"/>
    <property type="molecule type" value="Genomic_DNA"/>
</dbReference>
<sequence>MDTPASPETLMWEARAHPGSQSALLTWVEEIAVPALLADPACLDVSTYLGGQDRVVVITHSTGYPPRLPEPPEDLLLRSAHQWPFHLHARHTTPHTPRDPGVTGV</sequence>
<reference evidence="1 2" key="1">
    <citation type="submission" date="2021-01" db="EMBL/GenBank/DDBJ databases">
        <title>WGS of actinomycetes isolated from Thailand.</title>
        <authorList>
            <person name="Thawai C."/>
        </authorList>
    </citation>
    <scope>NUCLEOTIDE SEQUENCE [LARGE SCALE GENOMIC DNA]</scope>
    <source>
        <strain evidence="1 2">CA1R205</strain>
    </source>
</reference>
<protein>
    <submittedName>
        <fullName evidence="1">Uncharacterized protein</fullName>
    </submittedName>
</protein>
<evidence type="ECO:0000313" key="1">
    <source>
        <dbReference type="EMBL" id="MBL1100538.1"/>
    </source>
</evidence>
<accession>A0ABS1NKE3</accession>
<evidence type="ECO:0000313" key="2">
    <source>
        <dbReference type="Proteomes" id="UP000634229"/>
    </source>
</evidence>
<keyword evidence="2" id="KW-1185">Reference proteome</keyword>
<proteinExistence type="predicted"/>
<gene>
    <name evidence="1" type="ORF">JK363_28455</name>
</gene>